<feature type="DNA-binding region" description="H-T-H motif" evidence="4">
    <location>
        <begin position="31"/>
        <end position="50"/>
    </location>
</feature>
<evidence type="ECO:0000259" key="5">
    <source>
        <dbReference type="PROSITE" id="PS50977"/>
    </source>
</evidence>
<evidence type="ECO:0000256" key="3">
    <source>
        <dbReference type="ARBA" id="ARBA00023163"/>
    </source>
</evidence>
<dbReference type="InterPro" id="IPR023772">
    <property type="entry name" value="DNA-bd_HTH_TetR-type_CS"/>
</dbReference>
<reference evidence="6" key="2">
    <citation type="journal article" date="2021" name="PeerJ">
        <title>Extensive microbial diversity within the chicken gut microbiome revealed by metagenomics and culture.</title>
        <authorList>
            <person name="Gilroy R."/>
            <person name="Ravi A."/>
            <person name="Getino M."/>
            <person name="Pursley I."/>
            <person name="Horton D.L."/>
            <person name="Alikhan N.F."/>
            <person name="Baker D."/>
            <person name="Gharbi K."/>
            <person name="Hall N."/>
            <person name="Watson M."/>
            <person name="Adriaenssens E.M."/>
            <person name="Foster-Nyarko E."/>
            <person name="Jarju S."/>
            <person name="Secka A."/>
            <person name="Antonio M."/>
            <person name="Oren A."/>
            <person name="Chaudhuri R.R."/>
            <person name="La Ragione R."/>
            <person name="Hildebrand F."/>
            <person name="Pallen M.J."/>
        </authorList>
    </citation>
    <scope>NUCLEOTIDE SEQUENCE</scope>
    <source>
        <strain evidence="6">CHK195-11698</strain>
    </source>
</reference>
<dbReference type="GO" id="GO:0003677">
    <property type="term" value="F:DNA binding"/>
    <property type="evidence" value="ECO:0007669"/>
    <property type="project" value="UniProtKB-UniRule"/>
</dbReference>
<dbReference type="InterPro" id="IPR036271">
    <property type="entry name" value="Tet_transcr_reg_TetR-rel_C_sf"/>
</dbReference>
<evidence type="ECO:0000313" key="7">
    <source>
        <dbReference type="Proteomes" id="UP000824175"/>
    </source>
</evidence>
<dbReference type="PANTHER" id="PTHR47506:SF3">
    <property type="entry name" value="HTH-TYPE TRANSCRIPTIONAL REGULATOR LMRA"/>
    <property type="match status" value="1"/>
</dbReference>
<dbReference type="Proteomes" id="UP000824175">
    <property type="component" value="Unassembled WGS sequence"/>
</dbReference>
<protein>
    <submittedName>
        <fullName evidence="6">TetR/AcrR family transcriptional regulator</fullName>
    </submittedName>
</protein>
<dbReference type="InterPro" id="IPR009057">
    <property type="entry name" value="Homeodomain-like_sf"/>
</dbReference>
<keyword evidence="2 4" id="KW-0238">DNA-binding</keyword>
<keyword evidence="3" id="KW-0804">Transcription</keyword>
<feature type="domain" description="HTH tetR-type" evidence="5">
    <location>
        <begin position="8"/>
        <end position="68"/>
    </location>
</feature>
<dbReference type="PROSITE" id="PS50977">
    <property type="entry name" value="HTH_TETR_2"/>
    <property type="match status" value="1"/>
</dbReference>
<evidence type="ECO:0000313" key="6">
    <source>
        <dbReference type="EMBL" id="HIU14588.1"/>
    </source>
</evidence>
<evidence type="ECO:0000256" key="4">
    <source>
        <dbReference type="PROSITE-ProRule" id="PRU00335"/>
    </source>
</evidence>
<organism evidence="6 7">
    <name type="scientific">Candidatus Fimiplasma intestinipullorum</name>
    <dbReference type="NCBI Taxonomy" id="2840825"/>
    <lineage>
        <taxon>Bacteria</taxon>
        <taxon>Bacillati</taxon>
        <taxon>Bacillota</taxon>
        <taxon>Clostridia</taxon>
        <taxon>Eubacteriales</taxon>
        <taxon>Candidatus Fimiplasma</taxon>
    </lineage>
</organism>
<dbReference type="SUPFAM" id="SSF48498">
    <property type="entry name" value="Tetracyclin repressor-like, C-terminal domain"/>
    <property type="match status" value="1"/>
</dbReference>
<reference evidence="6" key="1">
    <citation type="submission" date="2020-10" db="EMBL/GenBank/DDBJ databases">
        <authorList>
            <person name="Gilroy R."/>
        </authorList>
    </citation>
    <scope>NUCLEOTIDE SEQUENCE</scope>
    <source>
        <strain evidence="6">CHK195-11698</strain>
    </source>
</reference>
<gene>
    <name evidence="6" type="ORF">IAD15_11070</name>
</gene>
<dbReference type="Gene3D" id="1.10.357.10">
    <property type="entry name" value="Tetracycline Repressor, domain 2"/>
    <property type="match status" value="1"/>
</dbReference>
<sequence length="204" mass="23900">MNQKERREQRQKMILEAAMHDFVKVGYEKVSMESLSRHPGISKGTLYHYFQSKDEIFLACARETFDQLKMYLEANQGKLTIDQGKESIAAYFMLRESFFNEHPVLMGIFEIAMVRPPKHLTTAISEIREPLQKMNQAFLNAVISHMKLRNHLEPARALAYLEIMEKCFWDLLPKQDMDLHEMFQKVGELLDMLLFGIVVQEPTE</sequence>
<evidence type="ECO:0000256" key="2">
    <source>
        <dbReference type="ARBA" id="ARBA00023125"/>
    </source>
</evidence>
<dbReference type="PRINTS" id="PR00455">
    <property type="entry name" value="HTHTETR"/>
</dbReference>
<dbReference type="AlphaFoldDB" id="A0A9D1HQ01"/>
<dbReference type="PROSITE" id="PS01081">
    <property type="entry name" value="HTH_TETR_1"/>
    <property type="match status" value="1"/>
</dbReference>
<dbReference type="EMBL" id="DVMJ01000100">
    <property type="protein sequence ID" value="HIU14588.1"/>
    <property type="molecule type" value="Genomic_DNA"/>
</dbReference>
<dbReference type="InterPro" id="IPR001647">
    <property type="entry name" value="HTH_TetR"/>
</dbReference>
<accession>A0A9D1HQ01</accession>
<evidence type="ECO:0000256" key="1">
    <source>
        <dbReference type="ARBA" id="ARBA00023015"/>
    </source>
</evidence>
<name>A0A9D1HQ01_9FIRM</name>
<keyword evidence="1" id="KW-0805">Transcription regulation</keyword>
<dbReference type="Gene3D" id="1.10.10.60">
    <property type="entry name" value="Homeodomain-like"/>
    <property type="match status" value="1"/>
</dbReference>
<comment type="caution">
    <text evidence="6">The sequence shown here is derived from an EMBL/GenBank/DDBJ whole genome shotgun (WGS) entry which is preliminary data.</text>
</comment>
<dbReference type="PANTHER" id="PTHR47506">
    <property type="entry name" value="TRANSCRIPTIONAL REGULATORY PROTEIN"/>
    <property type="match status" value="1"/>
</dbReference>
<dbReference type="SUPFAM" id="SSF46689">
    <property type="entry name" value="Homeodomain-like"/>
    <property type="match status" value="1"/>
</dbReference>
<dbReference type="Pfam" id="PF00440">
    <property type="entry name" value="TetR_N"/>
    <property type="match status" value="1"/>
</dbReference>
<proteinExistence type="predicted"/>